<evidence type="ECO:0000256" key="6">
    <source>
        <dbReference type="ARBA" id="ARBA00023163"/>
    </source>
</evidence>
<evidence type="ECO:0000256" key="1">
    <source>
        <dbReference type="ARBA" id="ARBA00022741"/>
    </source>
</evidence>
<keyword evidence="9" id="KW-1185">Reference proteome</keyword>
<keyword evidence="2" id="KW-0067">ATP-binding</keyword>
<dbReference type="CDD" id="cd00009">
    <property type="entry name" value="AAA"/>
    <property type="match status" value="1"/>
</dbReference>
<dbReference type="Proteomes" id="UP000618754">
    <property type="component" value="Unassembled WGS sequence"/>
</dbReference>
<dbReference type="InterPro" id="IPR003018">
    <property type="entry name" value="GAF"/>
</dbReference>
<dbReference type="EMBL" id="JACWMW010000002">
    <property type="protein sequence ID" value="MBD1385916.1"/>
    <property type="molecule type" value="Genomic_DNA"/>
</dbReference>
<dbReference type="Gene3D" id="1.10.10.60">
    <property type="entry name" value="Homeodomain-like"/>
    <property type="match status" value="1"/>
</dbReference>
<dbReference type="SUPFAM" id="SSF46689">
    <property type="entry name" value="Homeodomain-like"/>
    <property type="match status" value="1"/>
</dbReference>
<keyword evidence="6" id="KW-0804">Transcription</keyword>
<keyword evidence="3" id="KW-0805">Transcription regulation</keyword>
<comment type="caution">
    <text evidence="8">The sequence shown here is derived from an EMBL/GenBank/DDBJ whole genome shotgun (WGS) entry which is preliminary data.</text>
</comment>
<dbReference type="InterPro" id="IPR009057">
    <property type="entry name" value="Homeodomain-like_sf"/>
</dbReference>
<feature type="domain" description="Sigma-54 factor interaction" evidence="7">
    <location>
        <begin position="218"/>
        <end position="447"/>
    </location>
</feature>
<dbReference type="SMART" id="SM00382">
    <property type="entry name" value="AAA"/>
    <property type="match status" value="1"/>
</dbReference>
<protein>
    <submittedName>
        <fullName evidence="8">Sigma 54-interacting transcriptional regulator</fullName>
    </submittedName>
</protein>
<keyword evidence="5" id="KW-0010">Activator</keyword>
<gene>
    <name evidence="8" type="ORF">IDJ75_11545</name>
</gene>
<keyword evidence="1" id="KW-0547">Nucleotide-binding</keyword>
<dbReference type="Pfam" id="PF00158">
    <property type="entry name" value="Sigma54_activat"/>
    <property type="match status" value="1"/>
</dbReference>
<dbReference type="Gene3D" id="3.30.450.40">
    <property type="match status" value="1"/>
</dbReference>
<name>A0ABR7X5T1_9SPHI</name>
<evidence type="ECO:0000259" key="7">
    <source>
        <dbReference type="PROSITE" id="PS50045"/>
    </source>
</evidence>
<sequence length="531" mass="59440">MANIIANEEIIEAEQEKTSLLLFSNELAAARDGHSLQTVVTKGLKNLLQISEYLLSVRTNDQNTHTVFLHDNDAPYANDSRFELITNKNIPIEEDLLQVVFNSEIPIRFSVDELLVPGKLKMESAGFWKSVGVKSITSISLRVGNEVIGALWTFNNKDENQRLMSGISSLIAVALSNTLASETIQSQFNQISSYQQQLEIENQYLQEEIQITHNYSEIVGECTPMTKVFEMVSQVAATESTVLILGETGTGKELIARALHNSSQRKNKVMVKINCATLPPNLIESELFGHERGAFTGAIDRRIGKFELANNSSLFLDEIGELPLDLQVKLLRALQEREIERVGGRTVIHVNVRIIAATNRDLYKEVQAGNFRSDLFFRLNVFPIKLPPLRERKEDIASLASHFLMKYAKNSTRGKMSFSNKALKQLVTYSWPGNVRELEHLIERSILLAESPIIQQVHLPFSENGESTHLLQQNAIKTIDEIEREHIMFVLKKTNGKVAGQGGAASLLKIPSTTLNSKIKRLKIKKGLAGI</sequence>
<dbReference type="InterPro" id="IPR003593">
    <property type="entry name" value="AAA+_ATPase"/>
</dbReference>
<dbReference type="InterPro" id="IPR058031">
    <property type="entry name" value="AAA_lid_NorR"/>
</dbReference>
<keyword evidence="4" id="KW-0238">DNA-binding</keyword>
<dbReference type="InterPro" id="IPR025662">
    <property type="entry name" value="Sigma_54_int_dom_ATP-bd_1"/>
</dbReference>
<dbReference type="InterPro" id="IPR029016">
    <property type="entry name" value="GAF-like_dom_sf"/>
</dbReference>
<dbReference type="InterPro" id="IPR027417">
    <property type="entry name" value="P-loop_NTPase"/>
</dbReference>
<dbReference type="InterPro" id="IPR025944">
    <property type="entry name" value="Sigma_54_int_dom_CS"/>
</dbReference>
<organism evidence="8 9">
    <name type="scientific">Mucilaginibacter rigui</name>
    <dbReference type="NCBI Taxonomy" id="534635"/>
    <lineage>
        <taxon>Bacteria</taxon>
        <taxon>Pseudomonadati</taxon>
        <taxon>Bacteroidota</taxon>
        <taxon>Sphingobacteriia</taxon>
        <taxon>Sphingobacteriales</taxon>
        <taxon>Sphingobacteriaceae</taxon>
        <taxon>Mucilaginibacter</taxon>
    </lineage>
</organism>
<evidence type="ECO:0000256" key="4">
    <source>
        <dbReference type="ARBA" id="ARBA00023125"/>
    </source>
</evidence>
<dbReference type="Pfam" id="PF25601">
    <property type="entry name" value="AAA_lid_14"/>
    <property type="match status" value="1"/>
</dbReference>
<accession>A0ABR7X5T1</accession>
<dbReference type="Gene3D" id="1.10.8.60">
    <property type="match status" value="1"/>
</dbReference>
<evidence type="ECO:0000256" key="3">
    <source>
        <dbReference type="ARBA" id="ARBA00023015"/>
    </source>
</evidence>
<dbReference type="Gene3D" id="3.40.50.300">
    <property type="entry name" value="P-loop containing nucleotide triphosphate hydrolases"/>
    <property type="match status" value="1"/>
</dbReference>
<dbReference type="SMART" id="SM00065">
    <property type="entry name" value="GAF"/>
    <property type="match status" value="1"/>
</dbReference>
<evidence type="ECO:0000256" key="5">
    <source>
        <dbReference type="ARBA" id="ARBA00023159"/>
    </source>
</evidence>
<evidence type="ECO:0000313" key="8">
    <source>
        <dbReference type="EMBL" id="MBD1385916.1"/>
    </source>
</evidence>
<proteinExistence type="predicted"/>
<dbReference type="SUPFAM" id="SSF55781">
    <property type="entry name" value="GAF domain-like"/>
    <property type="match status" value="1"/>
</dbReference>
<dbReference type="PROSITE" id="PS50045">
    <property type="entry name" value="SIGMA54_INTERACT_4"/>
    <property type="match status" value="1"/>
</dbReference>
<dbReference type="SUPFAM" id="SSF52540">
    <property type="entry name" value="P-loop containing nucleoside triphosphate hydrolases"/>
    <property type="match status" value="1"/>
</dbReference>
<dbReference type="PANTHER" id="PTHR32071:SF117">
    <property type="entry name" value="PTS-DEPENDENT DIHYDROXYACETONE KINASE OPERON REGULATORY PROTEIN-RELATED"/>
    <property type="match status" value="1"/>
</dbReference>
<evidence type="ECO:0000256" key="2">
    <source>
        <dbReference type="ARBA" id="ARBA00022840"/>
    </source>
</evidence>
<dbReference type="PROSITE" id="PS00688">
    <property type="entry name" value="SIGMA54_INTERACT_3"/>
    <property type="match status" value="1"/>
</dbReference>
<evidence type="ECO:0000313" key="9">
    <source>
        <dbReference type="Proteomes" id="UP000618754"/>
    </source>
</evidence>
<dbReference type="InterPro" id="IPR002078">
    <property type="entry name" value="Sigma_54_int"/>
</dbReference>
<dbReference type="PROSITE" id="PS00675">
    <property type="entry name" value="SIGMA54_INTERACT_1"/>
    <property type="match status" value="1"/>
</dbReference>
<reference evidence="8 9" key="1">
    <citation type="submission" date="2020-09" db="EMBL/GenBank/DDBJ databases">
        <title>Novel species of Mucilaginibacter isolated from a glacier on the Tibetan Plateau.</title>
        <authorList>
            <person name="Liu Q."/>
            <person name="Xin Y.-H."/>
        </authorList>
    </citation>
    <scope>NUCLEOTIDE SEQUENCE [LARGE SCALE GENOMIC DNA]</scope>
    <source>
        <strain evidence="8 9">CGMCC 1.13878</strain>
    </source>
</reference>
<dbReference type="PANTHER" id="PTHR32071">
    <property type="entry name" value="TRANSCRIPTIONAL REGULATORY PROTEIN"/>
    <property type="match status" value="1"/>
</dbReference>